<dbReference type="RefSeq" id="WP_087144613.1">
    <property type="nucleotide sequence ID" value="NZ_FUKI01000141.1"/>
</dbReference>
<dbReference type="OrthoDB" id="9988985at2"/>
<proteinExistence type="predicted"/>
<dbReference type="Proteomes" id="UP000195667">
    <property type="component" value="Unassembled WGS sequence"/>
</dbReference>
<evidence type="ECO:0000313" key="1">
    <source>
        <dbReference type="EMBL" id="SJM95051.1"/>
    </source>
</evidence>
<reference evidence="2" key="1">
    <citation type="submission" date="2017-02" db="EMBL/GenBank/DDBJ databases">
        <authorList>
            <person name="Daims H."/>
        </authorList>
    </citation>
    <scope>NUCLEOTIDE SEQUENCE [LARGE SCALE GENOMIC DNA]</scope>
</reference>
<sequence length="80" mass="8441">MFPVNLLIGGAIGSVVTYVYKDEKAKQWAINTSKNLKEGSSSFIASFRKKPEEVAVATEVKTGEVVDAVAQTAHVAAAAT</sequence>
<evidence type="ECO:0000313" key="2">
    <source>
        <dbReference type="Proteomes" id="UP000195667"/>
    </source>
</evidence>
<organism evidence="1 2">
    <name type="scientific">Crenothrix polyspora</name>
    <dbReference type="NCBI Taxonomy" id="360316"/>
    <lineage>
        <taxon>Bacteria</taxon>
        <taxon>Pseudomonadati</taxon>
        <taxon>Pseudomonadota</taxon>
        <taxon>Gammaproteobacteria</taxon>
        <taxon>Methylococcales</taxon>
        <taxon>Crenotrichaceae</taxon>
        <taxon>Crenothrix</taxon>
    </lineage>
</organism>
<dbReference type="AlphaFoldDB" id="A0A1R4HGC1"/>
<gene>
    <name evidence="1" type="ORF">CRENPOLYSF1_630001</name>
</gene>
<protein>
    <submittedName>
        <fullName evidence="1">Uncharacterized protein</fullName>
    </submittedName>
</protein>
<accession>A0A1R4HGC1</accession>
<dbReference type="EMBL" id="FUKI01000141">
    <property type="protein sequence ID" value="SJM95051.1"/>
    <property type="molecule type" value="Genomic_DNA"/>
</dbReference>
<keyword evidence="2" id="KW-1185">Reference proteome</keyword>
<name>A0A1R4HGC1_9GAMM</name>